<feature type="compositionally biased region" description="Basic and acidic residues" evidence="20">
    <location>
        <begin position="107"/>
        <end position="124"/>
    </location>
</feature>
<dbReference type="InterPro" id="IPR011009">
    <property type="entry name" value="Kinase-like_dom_sf"/>
</dbReference>
<dbReference type="SMART" id="SM00220">
    <property type="entry name" value="S_TKc"/>
    <property type="match status" value="1"/>
</dbReference>
<dbReference type="PROSITE" id="PS50004">
    <property type="entry name" value="C2"/>
    <property type="match status" value="1"/>
</dbReference>
<feature type="compositionally biased region" description="Basic and acidic residues" evidence="20">
    <location>
        <begin position="77"/>
        <end position="91"/>
    </location>
</feature>
<dbReference type="InterPro" id="IPR000961">
    <property type="entry name" value="AGC-kinase_C"/>
</dbReference>
<gene>
    <name evidence="25" type="ORF">MNOR_LOCUS25992</name>
    <name evidence="26" type="ORF">MNOR_LOCUS25993</name>
</gene>
<evidence type="ECO:0000256" key="15">
    <source>
        <dbReference type="PIRSR" id="PIRSR000550-1"/>
    </source>
</evidence>
<comment type="caution">
    <text evidence="25">The sequence shown here is derived from an EMBL/GenBank/DDBJ whole genome shotgun (WGS) entry which is preliminary data.</text>
</comment>
<keyword evidence="10 14" id="KW-0418">Kinase</keyword>
<feature type="compositionally biased region" description="Basic and acidic residues" evidence="20">
    <location>
        <begin position="19"/>
        <end position="59"/>
    </location>
</feature>
<dbReference type="PRINTS" id="PR00008">
    <property type="entry name" value="DAGPEDOMAIN"/>
</dbReference>
<evidence type="ECO:0000256" key="10">
    <source>
        <dbReference type="ARBA" id="ARBA00022777"/>
    </source>
</evidence>
<dbReference type="EC" id="2.7.11.13" evidence="2 14"/>
<dbReference type="InterPro" id="IPR000719">
    <property type="entry name" value="Prot_kinase_dom"/>
</dbReference>
<protein>
    <recommendedName>
        <fullName evidence="2 14">Protein kinase C</fullName>
        <ecNumber evidence="2 14">2.7.11.13</ecNumber>
    </recommendedName>
</protein>
<evidence type="ECO:0000256" key="12">
    <source>
        <dbReference type="ARBA" id="ARBA00022837"/>
    </source>
</evidence>
<feature type="compositionally biased region" description="Polar residues" evidence="20">
    <location>
        <begin position="92"/>
        <end position="106"/>
    </location>
</feature>
<keyword evidence="13 14" id="KW-0067">ATP-binding</keyword>
<dbReference type="Gene3D" id="3.30.200.20">
    <property type="entry name" value="Phosphorylase Kinase, domain 1"/>
    <property type="match status" value="1"/>
</dbReference>
<evidence type="ECO:0000256" key="1">
    <source>
        <dbReference type="ARBA" id="ARBA00005490"/>
    </source>
</evidence>
<keyword evidence="6 18" id="KW-0479">Metal-binding</keyword>
<feature type="active site" description="Proton acceptor" evidence="15">
    <location>
        <position position="546"/>
    </location>
</feature>
<dbReference type="FunFam" id="3.30.200.20:FF:000103">
    <property type="entry name" value="Protein kinase C"/>
    <property type="match status" value="1"/>
</dbReference>
<organism evidence="25 27">
    <name type="scientific">Meganyctiphanes norvegica</name>
    <name type="common">Northern krill</name>
    <name type="synonym">Thysanopoda norvegica</name>
    <dbReference type="NCBI Taxonomy" id="48144"/>
    <lineage>
        <taxon>Eukaryota</taxon>
        <taxon>Metazoa</taxon>
        <taxon>Ecdysozoa</taxon>
        <taxon>Arthropoda</taxon>
        <taxon>Crustacea</taxon>
        <taxon>Multicrustacea</taxon>
        <taxon>Malacostraca</taxon>
        <taxon>Eumalacostraca</taxon>
        <taxon>Eucarida</taxon>
        <taxon>Euphausiacea</taxon>
        <taxon>Euphausiidae</taxon>
        <taxon>Meganyctiphanes</taxon>
    </lineage>
</organism>
<dbReference type="FunFam" id="3.30.60.20:FF:000006">
    <property type="entry name" value="Protein kinase C"/>
    <property type="match status" value="1"/>
</dbReference>
<keyword evidence="8 14" id="KW-0547">Nucleotide-binding</keyword>
<feature type="binding site" evidence="18">
    <location>
        <position position="347"/>
    </location>
    <ligand>
        <name>Ca(2+)</name>
        <dbReference type="ChEBI" id="CHEBI:29108"/>
        <label>1</label>
    </ligand>
</feature>
<dbReference type="InterPro" id="IPR046349">
    <property type="entry name" value="C1-like_sf"/>
</dbReference>
<reference evidence="25 27" key="1">
    <citation type="submission" date="2024-05" db="EMBL/GenBank/DDBJ databases">
        <authorList>
            <person name="Wallberg A."/>
        </authorList>
    </citation>
    <scope>NUCLEOTIDE SEQUENCE [LARGE SCALE GENOMIC DNA]</scope>
</reference>
<dbReference type="PROSITE" id="PS51285">
    <property type="entry name" value="AGC_KINASE_CTER"/>
    <property type="match status" value="1"/>
</dbReference>
<dbReference type="SUPFAM" id="SSF57889">
    <property type="entry name" value="Cysteine-rich domain"/>
    <property type="match status" value="2"/>
</dbReference>
<dbReference type="CDD" id="cd20833">
    <property type="entry name" value="C1_cPKC_rpt1"/>
    <property type="match status" value="1"/>
</dbReference>
<dbReference type="AlphaFoldDB" id="A0AAV2RL31"/>
<dbReference type="Pfam" id="PF00168">
    <property type="entry name" value="C2"/>
    <property type="match status" value="1"/>
</dbReference>
<evidence type="ECO:0000256" key="14">
    <source>
        <dbReference type="PIRNR" id="PIRNR000550"/>
    </source>
</evidence>
<evidence type="ECO:0000256" key="9">
    <source>
        <dbReference type="ARBA" id="ARBA00022771"/>
    </source>
</evidence>
<name>A0AAV2RL31_MEGNR</name>
<dbReference type="Pfam" id="PF00433">
    <property type="entry name" value="Pkinase_C"/>
    <property type="match status" value="1"/>
</dbReference>
<comment type="cofactor">
    <cofactor evidence="18">
        <name>Ca(2+)</name>
        <dbReference type="ChEBI" id="CHEBI:29108"/>
    </cofactor>
    <text evidence="18">Binds 3 Ca(2+) ions per subunit. The ions are bound to the C2 domain.</text>
</comment>
<dbReference type="Pfam" id="PF00069">
    <property type="entry name" value="Pkinase"/>
    <property type="match status" value="1"/>
</dbReference>
<evidence type="ECO:0000256" key="20">
    <source>
        <dbReference type="SAM" id="MobiDB-lite"/>
    </source>
</evidence>
<keyword evidence="7" id="KW-0677">Repeat</keyword>
<evidence type="ECO:0000313" key="25">
    <source>
        <dbReference type="EMBL" id="CAL4128216.1"/>
    </source>
</evidence>
<evidence type="ECO:0000256" key="19">
    <source>
        <dbReference type="PROSITE-ProRule" id="PRU10141"/>
    </source>
</evidence>
<evidence type="ECO:0000256" key="11">
    <source>
        <dbReference type="ARBA" id="ARBA00022833"/>
    </source>
</evidence>
<keyword evidence="3 14" id="KW-0723">Serine/threonine-protein kinase</keyword>
<dbReference type="InterPro" id="IPR002219">
    <property type="entry name" value="PKC_DAG/PE"/>
</dbReference>
<comment type="similarity">
    <text evidence="1 14">Belongs to the protein kinase superfamily. AGC Ser/Thr protein kinase family. PKC subfamily.</text>
</comment>
<feature type="binding site" evidence="18">
    <location>
        <position position="288"/>
    </location>
    <ligand>
        <name>Ca(2+)</name>
        <dbReference type="ChEBI" id="CHEBI:29108"/>
        <label>1</label>
    </ligand>
</feature>
<feature type="domain" description="C2" evidence="21">
    <location>
        <begin position="259"/>
        <end position="375"/>
    </location>
</feature>
<evidence type="ECO:0000256" key="2">
    <source>
        <dbReference type="ARBA" id="ARBA00012429"/>
    </source>
</evidence>
<feature type="region of interest" description="Disordered" evidence="20">
    <location>
        <begin position="1"/>
        <end position="124"/>
    </location>
</feature>
<feature type="domain" description="Phorbol-ester/DAG-type" evidence="23">
    <location>
        <begin position="202"/>
        <end position="252"/>
    </location>
</feature>
<feature type="domain" description="Phorbol-ester/DAG-type" evidence="23">
    <location>
        <begin position="136"/>
        <end position="186"/>
    </location>
</feature>
<dbReference type="FunFam" id="1.10.510.10:FF:000048">
    <property type="entry name" value="Protein kinase C"/>
    <property type="match status" value="1"/>
</dbReference>
<dbReference type="InterPro" id="IPR035892">
    <property type="entry name" value="C2_domain_sf"/>
</dbReference>
<dbReference type="Gene3D" id="3.30.60.20">
    <property type="match status" value="2"/>
</dbReference>
<evidence type="ECO:0000313" key="27">
    <source>
        <dbReference type="Proteomes" id="UP001497623"/>
    </source>
</evidence>
<dbReference type="CDD" id="cd04026">
    <property type="entry name" value="C2_PKC_alpha_gamma"/>
    <property type="match status" value="1"/>
</dbReference>
<evidence type="ECO:0000256" key="4">
    <source>
        <dbReference type="ARBA" id="ARBA00022553"/>
    </source>
</evidence>
<dbReference type="PRINTS" id="PR00360">
    <property type="entry name" value="C2DOMAIN"/>
</dbReference>
<feature type="binding site" evidence="16">
    <location>
        <position position="296"/>
    </location>
    <ligand>
        <name>a 1,2-diacyl-sn-glycero-3-phospho-(1D-myo-inositol-4,5-bisphosphate)</name>
        <dbReference type="ChEBI" id="CHEBI:58456"/>
    </ligand>
</feature>
<dbReference type="InterPro" id="IPR017892">
    <property type="entry name" value="Pkinase_C"/>
</dbReference>
<evidence type="ECO:0000259" key="21">
    <source>
        <dbReference type="PROSITE" id="PS50004"/>
    </source>
</evidence>
<dbReference type="GO" id="GO:0005524">
    <property type="term" value="F:ATP binding"/>
    <property type="evidence" value="ECO:0007669"/>
    <property type="project" value="UniProtKB-UniRule"/>
</dbReference>
<proteinExistence type="inferred from homology"/>
<feature type="binding site" evidence="18">
    <location>
        <position position="346"/>
    </location>
    <ligand>
        <name>Ca(2+)</name>
        <dbReference type="ChEBI" id="CHEBI:29108"/>
        <label>1</label>
    </ligand>
</feature>
<evidence type="ECO:0000259" key="22">
    <source>
        <dbReference type="PROSITE" id="PS50011"/>
    </source>
</evidence>
<sequence>MEVKSEKPALKETLSSKSGTDEKKPLEASDKKKPLEKSDSVKNGKTDSQKSNKTEEKSETSVIKQMIRQTSGVFLGEENKPVEPSDRKISFEKSNSVEKMSPNSSFKDARSESQKSLGRPERKGAVKKNKVFVVKDHKFAPRMFAQLTYCSHCKELIWGIGKQGYQCGACSFVVHKVCHEFVSFQCPGVDKGVEDPEDERFIHKFQIHTYMTPTFCDHCGSLLHGLKDQGKKCKECKINVHKSCVEFVPNLCGCNYVERRGRIKLQIKCNAIRLTAKMIEGKHLIAMDPNGLSDPYVKAKIISNGNSQTQKTKCIKATLNPKWDETLTFDVKPDYNDKRLLIEVWDWDRITRNDFMGSLSFEISEIMNKPVDGWYKLLSEKEGKLYNTPAPDEGTEVSASKAKVRKESVIKENKVGAEYNFLKVLGRGSFGKVLLAEKKDSENDKELYAIKIIKKEIVLHSDAILGIMAERNVLALENKPPFFVEFKACSQSADRLWFVMEFVSGGDLLWHLYHNGKFAEEVARFFTAEIAIGLFHLHSKGIIVRDLKLDNVLLDKEGHVKLADFGLCKEGIRGNRVTHTFCGTPEYTAPEILLHLSYGNSVDWWSFGVVLYQLMDGHTPFNGKDDDELNNAILKYKVLLYNKDFSSGAKDAILNFLIKDPELRLGVGPTGENDVKFHSFFSTIDWEELERRAVKPPYKPKVKNPRNAENFDRCFRDAKIEFTPTDQNILEQMDSDAFHNFSYTNKEFHTLM</sequence>
<dbReference type="Proteomes" id="UP001497623">
    <property type="component" value="Unassembled WGS sequence"/>
</dbReference>
<feature type="binding site" evidence="18">
    <location>
        <position position="348"/>
    </location>
    <ligand>
        <name>Ca(2+)</name>
        <dbReference type="ChEBI" id="CHEBI:29108"/>
        <label>1</label>
    </ligand>
</feature>
<keyword evidence="5 14" id="KW-0808">Transferase</keyword>
<feature type="domain" description="AGC-kinase C-terminal" evidence="24">
    <location>
        <begin position="682"/>
        <end position="752"/>
    </location>
</feature>
<feature type="binding site" evidence="16">
    <location>
        <position position="345"/>
    </location>
    <ligand>
        <name>a 1,2-diacyl-sn-glycero-3-phospho-(1D-myo-inositol-4,5-bisphosphate)</name>
        <dbReference type="ChEBI" id="CHEBI:58456"/>
    </ligand>
</feature>
<dbReference type="Gene3D" id="2.60.40.150">
    <property type="entry name" value="C2 domain"/>
    <property type="match status" value="1"/>
</dbReference>
<feature type="binding site" evidence="19">
    <location>
        <position position="455"/>
    </location>
    <ligand>
        <name>ATP</name>
        <dbReference type="ChEBI" id="CHEBI:30616"/>
    </ligand>
</feature>
<comment type="catalytic activity">
    <reaction evidence="14">
        <text>L-threonyl-[protein] + ATP = O-phospho-L-threonyl-[protein] + ADP + H(+)</text>
        <dbReference type="Rhea" id="RHEA:46608"/>
        <dbReference type="Rhea" id="RHEA-COMP:11060"/>
        <dbReference type="Rhea" id="RHEA-COMP:11605"/>
        <dbReference type="ChEBI" id="CHEBI:15378"/>
        <dbReference type="ChEBI" id="CHEBI:30013"/>
        <dbReference type="ChEBI" id="CHEBI:30616"/>
        <dbReference type="ChEBI" id="CHEBI:61977"/>
        <dbReference type="ChEBI" id="CHEBI:456216"/>
        <dbReference type="EC" id="2.7.11.13"/>
    </reaction>
</comment>
<keyword evidence="4" id="KW-0597">Phosphoprotein</keyword>
<dbReference type="PIRSF" id="PIRSF000550">
    <property type="entry name" value="PKC_alpha"/>
    <property type="match status" value="1"/>
</dbReference>
<dbReference type="InterPro" id="IPR020454">
    <property type="entry name" value="DAG/PE-bd"/>
</dbReference>
<evidence type="ECO:0000256" key="5">
    <source>
        <dbReference type="ARBA" id="ARBA00022679"/>
    </source>
</evidence>
<evidence type="ECO:0000256" key="16">
    <source>
        <dbReference type="PIRSR" id="PIRSR000550-2"/>
    </source>
</evidence>
<feature type="binding site" evidence="18">
    <location>
        <position position="287"/>
    </location>
    <ligand>
        <name>Ca(2+)</name>
        <dbReference type="ChEBI" id="CHEBI:29108"/>
        <label>1</label>
    </ligand>
</feature>
<feature type="binding site" evidence="17">
    <location>
        <position position="451"/>
    </location>
    <ligand>
        <name>ATP</name>
        <dbReference type="ChEBI" id="CHEBI:30616"/>
    </ligand>
</feature>
<dbReference type="InterPro" id="IPR000008">
    <property type="entry name" value="C2_dom"/>
</dbReference>
<dbReference type="SMART" id="SM00133">
    <property type="entry name" value="S_TK_X"/>
    <property type="match status" value="1"/>
</dbReference>
<dbReference type="SUPFAM" id="SSF49562">
    <property type="entry name" value="C2 domain (Calcium/lipid-binding domain, CaLB)"/>
    <property type="match status" value="1"/>
</dbReference>
<dbReference type="SUPFAM" id="SSF56112">
    <property type="entry name" value="Protein kinase-like (PK-like)"/>
    <property type="match status" value="1"/>
</dbReference>
<feature type="binding site" evidence="17">
    <location>
        <begin position="425"/>
        <end position="433"/>
    </location>
    <ligand>
        <name>ATP</name>
        <dbReference type="ChEBI" id="CHEBI:30616"/>
    </ligand>
</feature>
<dbReference type="Pfam" id="PF00130">
    <property type="entry name" value="C1_1"/>
    <property type="match status" value="2"/>
</dbReference>
<dbReference type="GO" id="GO:0004697">
    <property type="term" value="F:diacylglycerol-dependent serine/threonine kinase activity"/>
    <property type="evidence" value="ECO:0007669"/>
    <property type="project" value="UniProtKB-EC"/>
</dbReference>
<keyword evidence="9" id="KW-0863">Zinc-finger</keyword>
<evidence type="ECO:0000256" key="13">
    <source>
        <dbReference type="ARBA" id="ARBA00022840"/>
    </source>
</evidence>
<feature type="compositionally biased region" description="Basic and acidic residues" evidence="20">
    <location>
        <begin position="1"/>
        <end position="10"/>
    </location>
</feature>
<feature type="binding site" evidence="18">
    <location>
        <position position="354"/>
    </location>
    <ligand>
        <name>Ca(2+)</name>
        <dbReference type="ChEBI" id="CHEBI:29108"/>
        <label>1</label>
    </ligand>
</feature>
<evidence type="ECO:0000256" key="6">
    <source>
        <dbReference type="ARBA" id="ARBA00022723"/>
    </source>
</evidence>
<keyword evidence="27" id="KW-1185">Reference proteome</keyword>
<accession>A0AAV2RL31</accession>
<evidence type="ECO:0000259" key="24">
    <source>
        <dbReference type="PROSITE" id="PS51285"/>
    </source>
</evidence>
<evidence type="ECO:0000256" key="7">
    <source>
        <dbReference type="ARBA" id="ARBA00022737"/>
    </source>
</evidence>
<evidence type="ECO:0000256" key="18">
    <source>
        <dbReference type="PIRSR" id="PIRSR000550-4"/>
    </source>
</evidence>
<feature type="compositionally biased region" description="Polar residues" evidence="20">
    <location>
        <begin position="60"/>
        <end position="72"/>
    </location>
</feature>
<feature type="binding site" evidence="18">
    <location>
        <position position="352"/>
    </location>
    <ligand>
        <name>Ca(2+)</name>
        <dbReference type="ChEBI" id="CHEBI:29108"/>
        <label>1</label>
    </ligand>
</feature>
<dbReference type="PROSITE" id="PS50011">
    <property type="entry name" value="PROTEIN_KINASE_DOM"/>
    <property type="match status" value="1"/>
</dbReference>
<dbReference type="SMART" id="SM00239">
    <property type="entry name" value="C2"/>
    <property type="match status" value="1"/>
</dbReference>
<evidence type="ECO:0000256" key="8">
    <source>
        <dbReference type="ARBA" id="ARBA00022741"/>
    </source>
</evidence>
<keyword evidence="12 18" id="KW-0106">Calcium</keyword>
<dbReference type="PANTHER" id="PTHR24351">
    <property type="entry name" value="RIBOSOMAL PROTEIN S6 KINASE"/>
    <property type="match status" value="1"/>
</dbReference>
<feature type="domain" description="Protein kinase" evidence="22">
    <location>
        <begin position="419"/>
        <end position="681"/>
    </location>
</feature>
<evidence type="ECO:0000256" key="3">
    <source>
        <dbReference type="ARBA" id="ARBA00022527"/>
    </source>
</evidence>
<dbReference type="SMART" id="SM00109">
    <property type="entry name" value="C1"/>
    <property type="match status" value="2"/>
</dbReference>
<dbReference type="EMBL" id="CAXKWB010025463">
    <property type="protein sequence ID" value="CAL4128216.1"/>
    <property type="molecule type" value="Genomic_DNA"/>
</dbReference>
<dbReference type="InterPro" id="IPR014375">
    <property type="entry name" value="Protein_kinase_C_a/b/g"/>
</dbReference>
<dbReference type="InterPro" id="IPR017441">
    <property type="entry name" value="Protein_kinase_ATP_BS"/>
</dbReference>
<keyword evidence="11" id="KW-0862">Zinc</keyword>
<evidence type="ECO:0000259" key="23">
    <source>
        <dbReference type="PROSITE" id="PS50081"/>
    </source>
</evidence>
<feature type="binding site" evidence="18">
    <location>
        <position position="294"/>
    </location>
    <ligand>
        <name>Ca(2+)</name>
        <dbReference type="ChEBI" id="CHEBI:29108"/>
        <label>1</label>
    </ligand>
</feature>
<dbReference type="Gene3D" id="1.10.510.10">
    <property type="entry name" value="Transferase(Phosphotransferase) domain 1"/>
    <property type="match status" value="1"/>
</dbReference>
<evidence type="ECO:0000256" key="17">
    <source>
        <dbReference type="PIRSR" id="PIRSR000550-3"/>
    </source>
</evidence>
<evidence type="ECO:0000313" key="26">
    <source>
        <dbReference type="EMBL" id="CAL4128218.1"/>
    </source>
</evidence>
<dbReference type="PROSITE" id="PS50081">
    <property type="entry name" value="ZF_DAG_PE_2"/>
    <property type="match status" value="2"/>
</dbReference>
<dbReference type="PROSITE" id="PS00107">
    <property type="entry name" value="PROTEIN_KINASE_ATP"/>
    <property type="match status" value="1"/>
</dbReference>
<dbReference type="GO" id="GO:0008270">
    <property type="term" value="F:zinc ion binding"/>
    <property type="evidence" value="ECO:0007669"/>
    <property type="project" value="UniProtKB-KW"/>
</dbReference>
<dbReference type="EMBL" id="CAXKWB010025463">
    <property type="protein sequence ID" value="CAL4128218.1"/>
    <property type="molecule type" value="Genomic_DNA"/>
</dbReference>